<organism evidence="1 2">
    <name type="scientific">Bacillus subtilis</name>
    <dbReference type="NCBI Taxonomy" id="1423"/>
    <lineage>
        <taxon>Bacteria</taxon>
        <taxon>Bacillati</taxon>
        <taxon>Bacillota</taxon>
        <taxon>Bacilli</taxon>
        <taxon>Bacillales</taxon>
        <taxon>Bacillaceae</taxon>
        <taxon>Bacillus</taxon>
    </lineage>
</organism>
<comment type="caution">
    <text evidence="1">The sequence shown here is derived from an EMBL/GenBank/DDBJ whole genome shotgun (WGS) entry which is preliminary data.</text>
</comment>
<accession>A0AAP1H994</accession>
<dbReference type="Proteomes" id="UP000076442">
    <property type="component" value="Unassembled WGS sequence"/>
</dbReference>
<reference evidence="1 2" key="1">
    <citation type="submission" date="2015-09" db="EMBL/GenBank/DDBJ databases">
        <title>Spore heat resistance.</title>
        <authorList>
            <person name="Boekhorst J."/>
            <person name="Berendsen E.M."/>
            <person name="Wells-Bennik M.H."/>
            <person name="Kuipers O.P."/>
        </authorList>
    </citation>
    <scope>NUCLEOTIDE SEQUENCE [LARGE SCALE GENOMIC DNA]</scope>
    <source>
        <strain evidence="1 2">B4122</strain>
    </source>
</reference>
<dbReference type="EMBL" id="LJZV01000012">
    <property type="protein sequence ID" value="KZD91573.1"/>
    <property type="molecule type" value="Genomic_DNA"/>
</dbReference>
<protein>
    <submittedName>
        <fullName evidence="1">Uncharacterized protein</fullName>
    </submittedName>
</protein>
<evidence type="ECO:0000313" key="2">
    <source>
        <dbReference type="Proteomes" id="UP000076442"/>
    </source>
</evidence>
<evidence type="ECO:0000313" key="1">
    <source>
        <dbReference type="EMBL" id="KZD91573.1"/>
    </source>
</evidence>
<sequence>MNNEIYEIVEKINYLNNKEQLELLDLMMGFFQQTVLDKESLDSARVIQMFNTLLKEINREYTPEEVEKMYLLRDMLGLKQALINSIKTV</sequence>
<dbReference type="AlphaFoldDB" id="A0AAP1H994"/>
<gene>
    <name evidence="1" type="ORF">B4122_2215</name>
</gene>
<dbReference type="RefSeq" id="WP_042975721.1">
    <property type="nucleotide sequence ID" value="NZ_AP028964.1"/>
</dbReference>
<name>A0AAP1H994_BACIU</name>
<proteinExistence type="predicted"/>